<sequence>MLTFKNNIFSLETIFGLLFKGSDIEVFLALSSGHYSNNADLAFLEDNGVRTKQNAIDIDFRILQLPVLDW</sequence>
<accession>A0AAD8C4V1</accession>
<reference evidence="1" key="1">
    <citation type="journal article" date="2023" name="PLoS Negl. Trop. Dis.">
        <title>A genome sequence for Biomphalaria pfeifferi, the major vector snail for the human-infecting parasite Schistosoma mansoni.</title>
        <authorList>
            <person name="Bu L."/>
            <person name="Lu L."/>
            <person name="Laidemitt M.R."/>
            <person name="Zhang S.M."/>
            <person name="Mutuku M."/>
            <person name="Mkoji G."/>
            <person name="Steinauer M."/>
            <person name="Loker E.S."/>
        </authorList>
    </citation>
    <scope>NUCLEOTIDE SEQUENCE</scope>
    <source>
        <strain evidence="1">KasaAsao</strain>
    </source>
</reference>
<reference evidence="1" key="2">
    <citation type="submission" date="2023-04" db="EMBL/GenBank/DDBJ databases">
        <authorList>
            <person name="Bu L."/>
            <person name="Lu L."/>
            <person name="Laidemitt M.R."/>
            <person name="Zhang S.M."/>
            <person name="Mutuku M."/>
            <person name="Mkoji G."/>
            <person name="Steinauer M."/>
            <person name="Loker E.S."/>
        </authorList>
    </citation>
    <scope>NUCLEOTIDE SEQUENCE</scope>
    <source>
        <strain evidence="1">KasaAsao</strain>
        <tissue evidence="1">Whole Snail</tissue>
    </source>
</reference>
<dbReference type="EMBL" id="JASAOG010000013">
    <property type="protein sequence ID" value="KAK0065475.1"/>
    <property type="molecule type" value="Genomic_DNA"/>
</dbReference>
<dbReference type="AlphaFoldDB" id="A0AAD8C4V1"/>
<gene>
    <name evidence="1" type="ORF">Bpfe_004908</name>
</gene>
<keyword evidence="2" id="KW-1185">Reference proteome</keyword>
<dbReference type="Proteomes" id="UP001233172">
    <property type="component" value="Unassembled WGS sequence"/>
</dbReference>
<name>A0AAD8C4V1_BIOPF</name>
<proteinExistence type="predicted"/>
<comment type="caution">
    <text evidence="1">The sequence shown here is derived from an EMBL/GenBank/DDBJ whole genome shotgun (WGS) entry which is preliminary data.</text>
</comment>
<evidence type="ECO:0000313" key="2">
    <source>
        <dbReference type="Proteomes" id="UP001233172"/>
    </source>
</evidence>
<evidence type="ECO:0000313" key="1">
    <source>
        <dbReference type="EMBL" id="KAK0065475.1"/>
    </source>
</evidence>
<feature type="non-terminal residue" evidence="1">
    <location>
        <position position="70"/>
    </location>
</feature>
<protein>
    <submittedName>
        <fullName evidence="1">Uncharacterized protein</fullName>
    </submittedName>
</protein>
<organism evidence="1 2">
    <name type="scientific">Biomphalaria pfeifferi</name>
    <name type="common">Bloodfluke planorb</name>
    <name type="synonym">Freshwater snail</name>
    <dbReference type="NCBI Taxonomy" id="112525"/>
    <lineage>
        <taxon>Eukaryota</taxon>
        <taxon>Metazoa</taxon>
        <taxon>Spiralia</taxon>
        <taxon>Lophotrochozoa</taxon>
        <taxon>Mollusca</taxon>
        <taxon>Gastropoda</taxon>
        <taxon>Heterobranchia</taxon>
        <taxon>Euthyneura</taxon>
        <taxon>Panpulmonata</taxon>
        <taxon>Hygrophila</taxon>
        <taxon>Lymnaeoidea</taxon>
        <taxon>Planorbidae</taxon>
        <taxon>Biomphalaria</taxon>
    </lineage>
</organism>